<keyword evidence="7" id="KW-0479">Metal-binding</keyword>
<keyword evidence="13" id="KW-1185">Reference proteome</keyword>
<feature type="domain" description="Protein kinase" evidence="10">
    <location>
        <begin position="733"/>
        <end position="1012"/>
    </location>
</feature>
<evidence type="ECO:0000256" key="8">
    <source>
        <dbReference type="SAM" id="MobiDB-lite"/>
    </source>
</evidence>
<dbReference type="PROSITE" id="PS50011">
    <property type="entry name" value="PROTEIN_KINASE_DOM"/>
    <property type="match status" value="1"/>
</dbReference>
<evidence type="ECO:0000256" key="7">
    <source>
        <dbReference type="PROSITE-ProRule" id="PRU00042"/>
    </source>
</evidence>
<evidence type="ECO:0000256" key="9">
    <source>
        <dbReference type="SAM" id="SignalP"/>
    </source>
</evidence>
<protein>
    <submittedName>
        <fullName evidence="12">Uncharacterized protein</fullName>
    </submittedName>
</protein>
<dbReference type="InterPro" id="IPR008271">
    <property type="entry name" value="Ser/Thr_kinase_AS"/>
</dbReference>
<evidence type="ECO:0000313" key="13">
    <source>
        <dbReference type="Proteomes" id="UP000250140"/>
    </source>
</evidence>
<dbReference type="PROSITE" id="PS00028">
    <property type="entry name" value="ZINC_FINGER_C2H2_1"/>
    <property type="match status" value="4"/>
</dbReference>
<evidence type="ECO:0000256" key="4">
    <source>
        <dbReference type="ARBA" id="ARBA00022741"/>
    </source>
</evidence>
<gene>
    <name evidence="12" type="ORF">AOQ84DRAFT_384355</name>
</gene>
<dbReference type="InterPro" id="IPR036236">
    <property type="entry name" value="Znf_C2H2_sf"/>
</dbReference>
<dbReference type="Proteomes" id="UP000250140">
    <property type="component" value="Unassembled WGS sequence"/>
</dbReference>
<name>A0A8E2JZ53_9PEZI</name>
<evidence type="ECO:0000313" key="12">
    <source>
        <dbReference type="EMBL" id="OCL14975.1"/>
    </source>
</evidence>
<keyword evidence="4" id="KW-0547">Nucleotide-binding</keyword>
<dbReference type="PROSITE" id="PS50157">
    <property type="entry name" value="ZINC_FINGER_C2H2_2"/>
    <property type="match status" value="4"/>
</dbReference>
<evidence type="ECO:0000259" key="11">
    <source>
        <dbReference type="PROSITE" id="PS50157"/>
    </source>
</evidence>
<keyword evidence="5" id="KW-0418">Kinase</keyword>
<dbReference type="SMART" id="SM00220">
    <property type="entry name" value="S_TKc"/>
    <property type="match status" value="1"/>
</dbReference>
<keyword evidence="2" id="KW-0723">Serine/threonine-protein kinase</keyword>
<dbReference type="CDD" id="cd00180">
    <property type="entry name" value="PKc"/>
    <property type="match status" value="1"/>
</dbReference>
<evidence type="ECO:0000256" key="3">
    <source>
        <dbReference type="ARBA" id="ARBA00022679"/>
    </source>
</evidence>
<dbReference type="GO" id="GO:0005524">
    <property type="term" value="F:ATP binding"/>
    <property type="evidence" value="ECO:0007669"/>
    <property type="project" value="UniProtKB-KW"/>
</dbReference>
<keyword evidence="3" id="KW-0808">Transferase</keyword>
<keyword evidence="7" id="KW-0863">Zinc-finger</keyword>
<dbReference type="GO" id="GO:0008270">
    <property type="term" value="F:zinc ion binding"/>
    <property type="evidence" value="ECO:0007669"/>
    <property type="project" value="UniProtKB-KW"/>
</dbReference>
<dbReference type="PROSITE" id="PS00108">
    <property type="entry name" value="PROTEIN_KINASE_ST"/>
    <property type="match status" value="1"/>
</dbReference>
<reference evidence="12 13" key="1">
    <citation type="journal article" date="2016" name="Nat. Commun.">
        <title>Ectomycorrhizal ecology is imprinted in the genome of the dominant symbiotic fungus Cenococcum geophilum.</title>
        <authorList>
            <consortium name="DOE Joint Genome Institute"/>
            <person name="Peter M."/>
            <person name="Kohler A."/>
            <person name="Ohm R.A."/>
            <person name="Kuo A."/>
            <person name="Krutzmann J."/>
            <person name="Morin E."/>
            <person name="Arend M."/>
            <person name="Barry K.W."/>
            <person name="Binder M."/>
            <person name="Choi C."/>
            <person name="Clum A."/>
            <person name="Copeland A."/>
            <person name="Grisel N."/>
            <person name="Haridas S."/>
            <person name="Kipfer T."/>
            <person name="LaButti K."/>
            <person name="Lindquist E."/>
            <person name="Lipzen A."/>
            <person name="Maire R."/>
            <person name="Meier B."/>
            <person name="Mihaltcheva S."/>
            <person name="Molinier V."/>
            <person name="Murat C."/>
            <person name="Poggeler S."/>
            <person name="Quandt C.A."/>
            <person name="Sperisen C."/>
            <person name="Tritt A."/>
            <person name="Tisserant E."/>
            <person name="Crous P.W."/>
            <person name="Henrissat B."/>
            <person name="Nehls U."/>
            <person name="Egli S."/>
            <person name="Spatafora J.W."/>
            <person name="Grigoriev I.V."/>
            <person name="Martin F.M."/>
        </authorList>
    </citation>
    <scope>NUCLEOTIDE SEQUENCE [LARGE SCALE GENOMIC DNA]</scope>
    <source>
        <strain evidence="12 13">CBS 207.34</strain>
    </source>
</reference>
<sequence length="1044" mass="117181">MDVLPVWLWVSFGEALAQPFQRSEMSNSPESFPASNPYLDRYCYASALRFHTLGVRPALRPPARQSPFTDCVISERSLVEMESSREQSLLQVTVCSAANLRKPSIWGSGNFKVSVSISIRKHLRDELMVAVTKPALSSKSSSPSCSWFEKFQISATTSDELVFRLSHYSNSRSSGIVFGEAKIKSIRSVSWNLFGEIDLDVYGLQGSKPRGQLKVNIEWLCIPPAPLPSARLLFLLPPQLPPRWEEVFSNGQSNLAEPTKSKAVNLVRCPQCDSSFEDSINLAYHTKQVHTITGKPRDTETRAFTPSTKPIGLLQCCHCRAYERVDHMDYRIRRNHLIQCPSCSQDIDGPAFPARHEIQSHLDKPKHYIYIKQDHHGGFIKCPECNNRFQSSDNLAWHMKNVHLIIMRRKCPQCHLSFAAHSELAKHLRSHPDGDLNDIRELGSRCYEFICVKCDRGFSCQESLLIHEKEKHGGGHFIVPASRTKGQQLEGPSRDSHSEKMTGINKNDGQQEDPMGRQVSFETSPSFRTKEEQEEHDRALDTQYQKEEEEQTFQEKEREEKYDLYEEAEGANSEYTNAGQLFEVGLIQAGLPADIPRIASPASTISSNSLSDRLSMFFSDRPNANNGYSDEEIAEISRLLNHSVSSWSGVPRTYIILRTIGNLHILDDLLAIGFTDHWFPVTLHTLPQLKSLTPAIRSTIVDNQGLILTKSIDLEKGEAGKHQHFAKGELLPFQTLGILGTGGFGQVDRVRSTISYKEYARKRIRRRNVFGNDPAAAVKAFIGEVEILKRLKHRHIVELIGSYTDPACFGIVMSPVAEMDLATYLSIPGSENYPTLRTYFGCLTAALLYLHDNRIRHKDVKPQNILVDHGNVLLTDFGLSRDSTEVGSTTSGYTNLTARYCAPEVAMHDRRNSSSDIWSLGCVFLEMFVVLKGHNVGWMREYFANHGSGEAHVRTNPGATAEMISELEKVGSPFDNRVIEWVNEMLKVDRNARLTAGMLIASIIGPDKHGQISSAFCGLCCAHGGELSEMEDSMDEELFNGIES</sequence>
<feature type="chain" id="PRO_5034800629" evidence="9">
    <location>
        <begin position="18"/>
        <end position="1044"/>
    </location>
</feature>
<feature type="region of interest" description="Disordered" evidence="8">
    <location>
        <begin position="476"/>
        <end position="561"/>
    </location>
</feature>
<dbReference type="Pfam" id="PF00069">
    <property type="entry name" value="Pkinase"/>
    <property type="match status" value="1"/>
</dbReference>
<dbReference type="OrthoDB" id="4062651at2759"/>
<proteinExistence type="inferred from homology"/>
<dbReference type="InterPro" id="IPR013087">
    <property type="entry name" value="Znf_C2H2_type"/>
</dbReference>
<dbReference type="InterPro" id="IPR011009">
    <property type="entry name" value="Kinase-like_dom_sf"/>
</dbReference>
<comment type="similarity">
    <text evidence="1">Belongs to the protein kinase superfamily. STE Ser/Thr protein kinase family. MAP kinase kinase kinase subfamily.</text>
</comment>
<dbReference type="PANTHER" id="PTHR11584:SF369">
    <property type="entry name" value="MITOGEN-ACTIVATED PROTEIN KINASE KINASE KINASE 19-RELATED"/>
    <property type="match status" value="1"/>
</dbReference>
<feature type="domain" description="C2H2-type" evidence="11">
    <location>
        <begin position="449"/>
        <end position="477"/>
    </location>
</feature>
<evidence type="ECO:0000256" key="2">
    <source>
        <dbReference type="ARBA" id="ARBA00022527"/>
    </source>
</evidence>
<feature type="signal peptide" evidence="9">
    <location>
        <begin position="1"/>
        <end position="17"/>
    </location>
</feature>
<dbReference type="SUPFAM" id="SSF56112">
    <property type="entry name" value="Protein kinase-like (PK-like)"/>
    <property type="match status" value="1"/>
</dbReference>
<keyword evidence="7" id="KW-0862">Zinc</keyword>
<evidence type="ECO:0000256" key="1">
    <source>
        <dbReference type="ARBA" id="ARBA00006529"/>
    </source>
</evidence>
<feature type="domain" description="C2H2-type" evidence="11">
    <location>
        <begin position="267"/>
        <end position="291"/>
    </location>
</feature>
<feature type="domain" description="C2H2-type" evidence="11">
    <location>
        <begin position="409"/>
        <end position="431"/>
    </location>
</feature>
<accession>A0A8E2JZ53</accession>
<dbReference type="SUPFAM" id="SSF57667">
    <property type="entry name" value="beta-beta-alpha zinc fingers"/>
    <property type="match status" value="1"/>
</dbReference>
<dbReference type="Pfam" id="PF13912">
    <property type="entry name" value="zf-C2H2_6"/>
    <property type="match status" value="1"/>
</dbReference>
<organism evidence="12 13">
    <name type="scientific">Glonium stellatum</name>
    <dbReference type="NCBI Taxonomy" id="574774"/>
    <lineage>
        <taxon>Eukaryota</taxon>
        <taxon>Fungi</taxon>
        <taxon>Dikarya</taxon>
        <taxon>Ascomycota</taxon>
        <taxon>Pezizomycotina</taxon>
        <taxon>Dothideomycetes</taxon>
        <taxon>Pleosporomycetidae</taxon>
        <taxon>Gloniales</taxon>
        <taxon>Gloniaceae</taxon>
        <taxon>Glonium</taxon>
    </lineage>
</organism>
<dbReference type="InterPro" id="IPR000719">
    <property type="entry name" value="Prot_kinase_dom"/>
</dbReference>
<evidence type="ECO:0000256" key="5">
    <source>
        <dbReference type="ARBA" id="ARBA00022777"/>
    </source>
</evidence>
<evidence type="ECO:0000259" key="10">
    <source>
        <dbReference type="PROSITE" id="PS50011"/>
    </source>
</evidence>
<dbReference type="GO" id="GO:0004674">
    <property type="term" value="F:protein serine/threonine kinase activity"/>
    <property type="evidence" value="ECO:0007669"/>
    <property type="project" value="UniProtKB-KW"/>
</dbReference>
<dbReference type="EMBL" id="KV748500">
    <property type="protein sequence ID" value="OCL14975.1"/>
    <property type="molecule type" value="Genomic_DNA"/>
</dbReference>
<dbReference type="AlphaFoldDB" id="A0A8E2JZ53"/>
<dbReference type="PANTHER" id="PTHR11584">
    <property type="entry name" value="SERINE/THREONINE PROTEIN KINASE"/>
    <property type="match status" value="1"/>
</dbReference>
<keyword evidence="9" id="KW-0732">Signal</keyword>
<feature type="compositionally biased region" description="Basic and acidic residues" evidence="8">
    <location>
        <begin position="528"/>
        <end position="546"/>
    </location>
</feature>
<keyword evidence="6" id="KW-0067">ATP-binding</keyword>
<dbReference type="SMART" id="SM00355">
    <property type="entry name" value="ZnF_C2H2"/>
    <property type="match status" value="5"/>
</dbReference>
<dbReference type="Gene3D" id="3.30.160.60">
    <property type="entry name" value="Classic Zinc Finger"/>
    <property type="match status" value="2"/>
</dbReference>
<feature type="domain" description="C2H2-type" evidence="11">
    <location>
        <begin position="380"/>
        <end position="403"/>
    </location>
</feature>
<evidence type="ECO:0000256" key="6">
    <source>
        <dbReference type="ARBA" id="ARBA00022840"/>
    </source>
</evidence>
<dbReference type="Gene3D" id="1.10.510.10">
    <property type="entry name" value="Transferase(Phosphotransferase) domain 1"/>
    <property type="match status" value="1"/>
</dbReference>